<feature type="signal peptide" evidence="1">
    <location>
        <begin position="1"/>
        <end position="18"/>
    </location>
</feature>
<protein>
    <submittedName>
        <fullName evidence="2">Uncharacterized protein</fullName>
    </submittedName>
</protein>
<dbReference type="RefSeq" id="WP_313997871.1">
    <property type="nucleotide sequence ID" value="NZ_JASJOR010000005.1"/>
</dbReference>
<reference evidence="2 3" key="1">
    <citation type="submission" date="2023-05" db="EMBL/GenBank/DDBJ databases">
        <authorList>
            <person name="Zhang X."/>
        </authorList>
    </citation>
    <scope>NUCLEOTIDE SEQUENCE [LARGE SCALE GENOMIC DNA]</scope>
    <source>
        <strain evidence="2 3">DM2B3-1</strain>
    </source>
</reference>
<evidence type="ECO:0000313" key="2">
    <source>
        <dbReference type="EMBL" id="MDJ1494585.1"/>
    </source>
</evidence>
<organism evidence="2 3">
    <name type="scientific">Xanthocytophaga flava</name>
    <dbReference type="NCBI Taxonomy" id="3048013"/>
    <lineage>
        <taxon>Bacteria</taxon>
        <taxon>Pseudomonadati</taxon>
        <taxon>Bacteroidota</taxon>
        <taxon>Cytophagia</taxon>
        <taxon>Cytophagales</taxon>
        <taxon>Rhodocytophagaceae</taxon>
        <taxon>Xanthocytophaga</taxon>
    </lineage>
</organism>
<dbReference type="EMBL" id="JASJOT010000010">
    <property type="protein sequence ID" value="MDJ1494585.1"/>
    <property type="molecule type" value="Genomic_DNA"/>
</dbReference>
<feature type="chain" id="PRO_5046626981" evidence="1">
    <location>
        <begin position="19"/>
        <end position="90"/>
    </location>
</feature>
<dbReference type="Proteomes" id="UP001228581">
    <property type="component" value="Unassembled WGS sequence"/>
</dbReference>
<gene>
    <name evidence="2" type="ORF">QNI19_16690</name>
</gene>
<keyword evidence="1" id="KW-0732">Signal</keyword>
<keyword evidence="3" id="KW-1185">Reference proteome</keyword>
<proteinExistence type="predicted"/>
<accession>A0ABT7CNK0</accession>
<evidence type="ECO:0000313" key="3">
    <source>
        <dbReference type="Proteomes" id="UP001228581"/>
    </source>
</evidence>
<sequence>MQYLFVIFGMLLCSVVYAQQVPAIILQFQRANAPPAIPEPPIYSIEYVQQKTGDYVAHCYRKNNKKVQLKTVYHIEKSYIGIVTQWLESS</sequence>
<evidence type="ECO:0000256" key="1">
    <source>
        <dbReference type="SAM" id="SignalP"/>
    </source>
</evidence>
<name>A0ABT7CNK0_9BACT</name>
<comment type="caution">
    <text evidence="2">The sequence shown here is derived from an EMBL/GenBank/DDBJ whole genome shotgun (WGS) entry which is preliminary data.</text>
</comment>